<dbReference type="InterPro" id="IPR016035">
    <property type="entry name" value="Acyl_Trfase/lysoPLipase"/>
</dbReference>
<proteinExistence type="predicted"/>
<dbReference type="Proteomes" id="UP001590950">
    <property type="component" value="Unassembled WGS sequence"/>
</dbReference>
<name>A0ABR4ACR6_9LECA</name>
<dbReference type="PANTHER" id="PTHR24185:SF1">
    <property type="entry name" value="CALCIUM-INDEPENDENT PHOSPHOLIPASE A2-GAMMA"/>
    <property type="match status" value="1"/>
</dbReference>
<evidence type="ECO:0000256" key="2">
    <source>
        <dbReference type="ARBA" id="ARBA00022963"/>
    </source>
</evidence>
<dbReference type="SUPFAM" id="SSF52151">
    <property type="entry name" value="FabD/lysophospholipase-like"/>
    <property type="match status" value="1"/>
</dbReference>
<evidence type="ECO:0000313" key="5">
    <source>
        <dbReference type="Proteomes" id="UP001590950"/>
    </source>
</evidence>
<protein>
    <recommendedName>
        <fullName evidence="6">PNPLA domain-containing protein</fullName>
    </recommendedName>
</protein>
<dbReference type="Gene3D" id="3.40.1090.10">
    <property type="entry name" value="Cytosolic phospholipase A2 catalytic domain"/>
    <property type="match status" value="1"/>
</dbReference>
<organism evidence="4 5">
    <name type="scientific">Stereocaulon virgatum</name>
    <dbReference type="NCBI Taxonomy" id="373712"/>
    <lineage>
        <taxon>Eukaryota</taxon>
        <taxon>Fungi</taxon>
        <taxon>Dikarya</taxon>
        <taxon>Ascomycota</taxon>
        <taxon>Pezizomycotina</taxon>
        <taxon>Lecanoromycetes</taxon>
        <taxon>OSLEUM clade</taxon>
        <taxon>Lecanoromycetidae</taxon>
        <taxon>Lecanorales</taxon>
        <taxon>Lecanorineae</taxon>
        <taxon>Stereocaulaceae</taxon>
        <taxon>Stereocaulon</taxon>
    </lineage>
</organism>
<keyword evidence="5" id="KW-1185">Reference proteome</keyword>
<evidence type="ECO:0000256" key="1">
    <source>
        <dbReference type="ARBA" id="ARBA00022801"/>
    </source>
</evidence>
<keyword evidence="2" id="KW-0442">Lipid degradation</keyword>
<reference evidence="4 5" key="1">
    <citation type="submission" date="2024-09" db="EMBL/GenBank/DDBJ databases">
        <title>Rethinking Asexuality: The Enigmatic Case of Functional Sexual Genes in Lepraria (Stereocaulaceae).</title>
        <authorList>
            <person name="Doellman M."/>
            <person name="Sun Y."/>
            <person name="Barcenas-Pena A."/>
            <person name="Lumbsch H.T."/>
            <person name="Grewe F."/>
        </authorList>
    </citation>
    <scope>NUCLEOTIDE SEQUENCE [LARGE SCALE GENOMIC DNA]</scope>
    <source>
        <strain evidence="4 5">Mercado 3170</strain>
    </source>
</reference>
<keyword evidence="2" id="KW-0443">Lipid metabolism</keyword>
<dbReference type="EMBL" id="JBEFKJ010000011">
    <property type="protein sequence ID" value="KAL2043573.1"/>
    <property type="molecule type" value="Genomic_DNA"/>
</dbReference>
<evidence type="ECO:0000256" key="3">
    <source>
        <dbReference type="SAM" id="MobiDB-lite"/>
    </source>
</evidence>
<dbReference type="PANTHER" id="PTHR24185">
    <property type="entry name" value="CALCIUM-INDEPENDENT PHOSPHOLIPASE A2-GAMMA"/>
    <property type="match status" value="1"/>
</dbReference>
<gene>
    <name evidence="4" type="ORF">N7G274_003880</name>
</gene>
<comment type="caution">
    <text evidence="4">The sequence shown here is derived from an EMBL/GenBank/DDBJ whole genome shotgun (WGS) entry which is preliminary data.</text>
</comment>
<sequence length="708" mass="80045">MDPAEYFASADIPVGRAINAYIAGLPADESRSSIAARQTIAAFSKQLNDCLNLFRSLIEEMMEASKLSETAKHYFYPIVRRIDDELVRLEIWASDIGYEDPDFGRSPREKDATLTLTRYMTDLLEDIYAWLTETEKNVNTMRALIMQLSGGRFNDFKLKRKLNEILKHIESEYELVALTVRNLVKLTEAFHLEQANELGIGPLAKLQDRMLNPREYLSQGDKPPTVELSQTTGGNVLVADDEFLEPNLQSIEAGKRGPWARSNILTFDGVGTLVFSSLFLLEALITEISIIERESLPAATSSASPLSLQPGSLRQHASETPRIRGTSSASYLPCHYFDYVGGTGLGGLVAIMLGRLRMSIYECLEAFTNLVNEVWSKPRIMNIRSPFLFPQAKYSSKILHQQLEHMVSKVSGSRIYDEIFRQPNQDMCRTAVTAYRERSEIVLFCSYDQPVTASKLIQTLTGTWRIAQIGLAATAAPTYFEPAKILDIDGTEQSYFGGNFGAKDPTPEILTLAAPAGKLPDEAVSTIVSIGIHNFRSRYNTSVRGFPQRLKYLKPWLGVRDRREVSLSMKDRFQATSLEYVRLEIPEITSFQMDTWKGKRGGDTLDLIRKQTSKYLNSADVQERIHATAKRLVDCRRSRAEVDLDRWEVFCHGVEYACTMARCPVIDHTFKSRRGLRSHLEKVHRLDQHTVDSLLDKGKRFPLYESSE</sequence>
<keyword evidence="1" id="KW-0378">Hydrolase</keyword>
<evidence type="ECO:0000313" key="4">
    <source>
        <dbReference type="EMBL" id="KAL2043573.1"/>
    </source>
</evidence>
<feature type="region of interest" description="Disordered" evidence="3">
    <location>
        <begin position="302"/>
        <end position="325"/>
    </location>
</feature>
<accession>A0ABR4ACR6</accession>
<evidence type="ECO:0008006" key="6">
    <source>
        <dbReference type="Google" id="ProtNLM"/>
    </source>
</evidence>